<dbReference type="GO" id="GO:0015833">
    <property type="term" value="P:peptide transport"/>
    <property type="evidence" value="ECO:0007669"/>
    <property type="project" value="TreeGrafter"/>
</dbReference>
<dbReference type="Pfam" id="PF00496">
    <property type="entry name" value="SBP_bac_5"/>
    <property type="match status" value="1"/>
</dbReference>
<comment type="similarity">
    <text evidence="2">Belongs to the bacterial solute-binding protein 5 family.</text>
</comment>
<dbReference type="SUPFAM" id="SSF53850">
    <property type="entry name" value="Periplasmic binding protein-like II"/>
    <property type="match status" value="1"/>
</dbReference>
<keyword evidence="4" id="KW-0732">Signal</keyword>
<evidence type="ECO:0000256" key="5">
    <source>
        <dbReference type="SAM" id="MobiDB-lite"/>
    </source>
</evidence>
<dbReference type="CDD" id="cd08503">
    <property type="entry name" value="PBP2_NikA_DppA_OppA_like_17"/>
    <property type="match status" value="1"/>
</dbReference>
<evidence type="ECO:0000256" key="3">
    <source>
        <dbReference type="ARBA" id="ARBA00022448"/>
    </source>
</evidence>
<dbReference type="Gene3D" id="3.40.190.10">
    <property type="entry name" value="Periplasmic binding protein-like II"/>
    <property type="match status" value="1"/>
</dbReference>
<dbReference type="InterPro" id="IPR039424">
    <property type="entry name" value="SBP_5"/>
</dbReference>
<reference evidence="7 8" key="1">
    <citation type="submission" date="2020-02" db="EMBL/GenBank/DDBJ databases">
        <title>Genome sequence of the type strain CGMCC 1.15528 of Mesorhizobium zhangyense.</title>
        <authorList>
            <person name="Gao J."/>
            <person name="Sun J."/>
        </authorList>
    </citation>
    <scope>NUCLEOTIDE SEQUENCE [LARGE SCALE GENOMIC DNA]</scope>
    <source>
        <strain evidence="7 8">CGMCC 1.15528</strain>
    </source>
</reference>
<feature type="region of interest" description="Disordered" evidence="5">
    <location>
        <begin position="41"/>
        <end position="63"/>
    </location>
</feature>
<evidence type="ECO:0000313" key="8">
    <source>
        <dbReference type="Proteomes" id="UP000481252"/>
    </source>
</evidence>
<dbReference type="Proteomes" id="UP000481252">
    <property type="component" value="Unassembled WGS sequence"/>
</dbReference>
<name>A0A7C9V9T0_9HYPH</name>
<proteinExistence type="inferred from homology"/>
<dbReference type="InterPro" id="IPR006311">
    <property type="entry name" value="TAT_signal"/>
</dbReference>
<dbReference type="GO" id="GO:1904680">
    <property type="term" value="F:peptide transmembrane transporter activity"/>
    <property type="evidence" value="ECO:0007669"/>
    <property type="project" value="TreeGrafter"/>
</dbReference>
<dbReference type="InterPro" id="IPR000914">
    <property type="entry name" value="SBP_5_dom"/>
</dbReference>
<dbReference type="Gene3D" id="3.90.76.10">
    <property type="entry name" value="Dipeptide-binding Protein, Domain 1"/>
    <property type="match status" value="1"/>
</dbReference>
<dbReference type="AlphaFoldDB" id="A0A7C9V9T0"/>
<dbReference type="GO" id="GO:0043190">
    <property type="term" value="C:ATP-binding cassette (ABC) transporter complex"/>
    <property type="evidence" value="ECO:0007669"/>
    <property type="project" value="InterPro"/>
</dbReference>
<dbReference type="PANTHER" id="PTHR30290:SF10">
    <property type="entry name" value="PERIPLASMIC OLIGOPEPTIDE-BINDING PROTEIN-RELATED"/>
    <property type="match status" value="1"/>
</dbReference>
<evidence type="ECO:0000256" key="4">
    <source>
        <dbReference type="ARBA" id="ARBA00022729"/>
    </source>
</evidence>
<protein>
    <submittedName>
        <fullName evidence="7">ABC transporter substrate-binding protein</fullName>
    </submittedName>
</protein>
<evidence type="ECO:0000256" key="1">
    <source>
        <dbReference type="ARBA" id="ARBA00004418"/>
    </source>
</evidence>
<dbReference type="EMBL" id="JAAKZG010000002">
    <property type="protein sequence ID" value="NGN40407.1"/>
    <property type="molecule type" value="Genomic_DNA"/>
</dbReference>
<comment type="caution">
    <text evidence="7">The sequence shown here is derived from an EMBL/GenBank/DDBJ whole genome shotgun (WGS) entry which is preliminary data.</text>
</comment>
<evidence type="ECO:0000256" key="2">
    <source>
        <dbReference type="ARBA" id="ARBA00005695"/>
    </source>
</evidence>
<dbReference type="Gene3D" id="3.10.105.10">
    <property type="entry name" value="Dipeptide-binding Protein, Domain 3"/>
    <property type="match status" value="1"/>
</dbReference>
<evidence type="ECO:0000259" key="6">
    <source>
        <dbReference type="Pfam" id="PF00496"/>
    </source>
</evidence>
<dbReference type="PROSITE" id="PS51318">
    <property type="entry name" value="TAT"/>
    <property type="match status" value="1"/>
</dbReference>
<dbReference type="PIRSF" id="PIRSF002741">
    <property type="entry name" value="MppA"/>
    <property type="match status" value="1"/>
</dbReference>
<dbReference type="RefSeq" id="WP_165115007.1">
    <property type="nucleotide sequence ID" value="NZ_JAAKZG010000002.1"/>
</dbReference>
<dbReference type="InterPro" id="IPR030678">
    <property type="entry name" value="Peptide/Ni-bd"/>
</dbReference>
<dbReference type="GO" id="GO:0030288">
    <property type="term" value="C:outer membrane-bounded periplasmic space"/>
    <property type="evidence" value="ECO:0007669"/>
    <property type="project" value="UniProtKB-ARBA"/>
</dbReference>
<organism evidence="7 8">
    <name type="scientific">Mesorhizobium zhangyense</name>
    <dbReference type="NCBI Taxonomy" id="1776730"/>
    <lineage>
        <taxon>Bacteria</taxon>
        <taxon>Pseudomonadati</taxon>
        <taxon>Pseudomonadota</taxon>
        <taxon>Alphaproteobacteria</taxon>
        <taxon>Hyphomicrobiales</taxon>
        <taxon>Phyllobacteriaceae</taxon>
        <taxon>Mesorhizobium</taxon>
    </lineage>
</organism>
<comment type="subcellular location">
    <subcellularLocation>
        <location evidence="1">Periplasm</location>
    </subcellularLocation>
</comment>
<sequence length="533" mass="58791">MTDSIFSKSGSSSLLVPTRRDLLRFGGAALAGTALFGTLGKSQAQAEEPKKGGTLRLGLEGGSATDSFDPTTYNDSIPIFMSLTMMNGLIEYDQAGNPTGELLESWEATNGATEWTFNVRQNITFSNGKTLDADDIIYSIQLHRTGDSKSAVKGQLATVSEIKALSPSQVYIKLSEGNADLPVLLGDFHLVVVPNGHTDWTKPIGTGAYVLESHQPGVRVVFKSRGEYWKPGRGNFDAIEIRYITDPAARTAALQSGQIDVANRLDPRTVKLLMRVPSLQIVQTKATGFRYCFVARCNDVPTKSQDLRLALKYGIDREQICKTVYNGYATPGHDHLLDSASPFFNAELPPHVYDPDKAKFHFKKAGLSPSDVVELKVSEGAYGTSVDAGLIYQQSMRKAGLDLKVTKVAGDGYWSDVWLKTPFCAVHWARRMSADQTFTTCYGSKSDFNDSDYRSEKFDKLLSEARVELDQAKRKEIYDECQRMVAEEAGHVVFAISDFLDGYSDKVKGVKTHSRFDLDDCRVAEKAWFAEPV</sequence>
<feature type="domain" description="Solute-binding protein family 5" evidence="6">
    <location>
        <begin position="98"/>
        <end position="448"/>
    </location>
</feature>
<gene>
    <name evidence="7" type="ORF">G6N74_04965</name>
</gene>
<evidence type="ECO:0000313" key="7">
    <source>
        <dbReference type="EMBL" id="NGN40407.1"/>
    </source>
</evidence>
<dbReference type="PANTHER" id="PTHR30290">
    <property type="entry name" value="PERIPLASMIC BINDING COMPONENT OF ABC TRANSPORTER"/>
    <property type="match status" value="1"/>
</dbReference>
<keyword evidence="8" id="KW-1185">Reference proteome</keyword>
<keyword evidence="3" id="KW-0813">Transport</keyword>
<accession>A0A7C9V9T0</accession>